<dbReference type="eggNOG" id="ENOG502RW6M">
    <property type="taxonomic scope" value="Eukaryota"/>
</dbReference>
<dbReference type="VEuPathDB" id="FungiDB:PYU1_G006039"/>
<dbReference type="InParanoid" id="K3WM59"/>
<keyword evidence="2" id="KW-1185">Reference proteome</keyword>
<dbReference type="EMBL" id="GL376625">
    <property type="status" value="NOT_ANNOTATED_CDS"/>
    <property type="molecule type" value="Genomic_DNA"/>
</dbReference>
<dbReference type="HOGENOM" id="CLU_955101_0_0_1"/>
<evidence type="ECO:0000313" key="1">
    <source>
        <dbReference type="EnsemblProtists" id="PYU1_T006051"/>
    </source>
</evidence>
<organism evidence="1 2">
    <name type="scientific">Globisporangium ultimum (strain ATCC 200006 / CBS 805.95 / DAOM BR144)</name>
    <name type="common">Pythium ultimum</name>
    <dbReference type="NCBI Taxonomy" id="431595"/>
    <lineage>
        <taxon>Eukaryota</taxon>
        <taxon>Sar</taxon>
        <taxon>Stramenopiles</taxon>
        <taxon>Oomycota</taxon>
        <taxon>Peronosporomycetes</taxon>
        <taxon>Pythiales</taxon>
        <taxon>Pythiaceae</taxon>
        <taxon>Globisporangium</taxon>
    </lineage>
</organism>
<name>K3WM59_GLOUD</name>
<reference evidence="1" key="3">
    <citation type="submission" date="2015-02" db="UniProtKB">
        <authorList>
            <consortium name="EnsemblProtists"/>
        </authorList>
    </citation>
    <scope>IDENTIFICATION</scope>
    <source>
        <strain evidence="1">DAOM BR144</strain>
    </source>
</reference>
<protein>
    <submittedName>
        <fullName evidence="1">Uncharacterized protein</fullName>
    </submittedName>
</protein>
<sequence length="292" mass="32220">MALASAEYVPFCTCGAGGERELRLRGAAVDLLESERLEARRVVLLGVLHVEDEDASDFNGERGLYISTNAESVRDQDASALVLILRGVDLQQEPFWGSLLLLLSSHLFVARTGPLTSASFHTMAFLSDFLQIQVVDDGKPEDNALLLKEMVPRFTWAAIDLKQKDMEGCESPSKYFELKLTSPSSKHGFDVDAQMLMNGYLHSRDCIVLKSSSLQTPSGFAGPQAFTSQKILTHALESAQPKAFFGRYLNGALVLHLTRSVANVISARDSKLVLQRVVTNVLVNYWKRLVNS</sequence>
<reference evidence="2" key="1">
    <citation type="journal article" date="2010" name="Genome Biol.">
        <title>Genome sequence of the necrotrophic plant pathogen Pythium ultimum reveals original pathogenicity mechanisms and effector repertoire.</title>
        <authorList>
            <person name="Levesque C.A."/>
            <person name="Brouwer H."/>
            <person name="Cano L."/>
            <person name="Hamilton J.P."/>
            <person name="Holt C."/>
            <person name="Huitema E."/>
            <person name="Raffaele S."/>
            <person name="Robideau G.P."/>
            <person name="Thines M."/>
            <person name="Win J."/>
            <person name="Zerillo M.M."/>
            <person name="Beakes G.W."/>
            <person name="Boore J.L."/>
            <person name="Busam D."/>
            <person name="Dumas B."/>
            <person name="Ferriera S."/>
            <person name="Fuerstenberg S.I."/>
            <person name="Gachon C.M."/>
            <person name="Gaulin E."/>
            <person name="Govers F."/>
            <person name="Grenville-Briggs L."/>
            <person name="Horner N."/>
            <person name="Hostetler J."/>
            <person name="Jiang R.H."/>
            <person name="Johnson J."/>
            <person name="Krajaejun T."/>
            <person name="Lin H."/>
            <person name="Meijer H.J."/>
            <person name="Moore B."/>
            <person name="Morris P."/>
            <person name="Phuntmart V."/>
            <person name="Puiu D."/>
            <person name="Shetty J."/>
            <person name="Stajich J.E."/>
            <person name="Tripathy S."/>
            <person name="Wawra S."/>
            <person name="van West P."/>
            <person name="Whitty B.R."/>
            <person name="Coutinho P.M."/>
            <person name="Henrissat B."/>
            <person name="Martin F."/>
            <person name="Thomas P.D."/>
            <person name="Tyler B.M."/>
            <person name="De Vries R.P."/>
            <person name="Kamoun S."/>
            <person name="Yandell M."/>
            <person name="Tisserat N."/>
            <person name="Buell C.R."/>
        </authorList>
    </citation>
    <scope>NUCLEOTIDE SEQUENCE</scope>
    <source>
        <strain evidence="2">DAOM:BR144</strain>
    </source>
</reference>
<reference evidence="2" key="2">
    <citation type="submission" date="2010-04" db="EMBL/GenBank/DDBJ databases">
        <authorList>
            <person name="Buell R."/>
            <person name="Hamilton J."/>
            <person name="Hostetler J."/>
        </authorList>
    </citation>
    <scope>NUCLEOTIDE SEQUENCE [LARGE SCALE GENOMIC DNA]</scope>
    <source>
        <strain evidence="2">DAOM:BR144</strain>
    </source>
</reference>
<proteinExistence type="predicted"/>
<evidence type="ECO:0000313" key="2">
    <source>
        <dbReference type="Proteomes" id="UP000019132"/>
    </source>
</evidence>
<accession>K3WM59</accession>
<dbReference type="Proteomes" id="UP000019132">
    <property type="component" value="Unassembled WGS sequence"/>
</dbReference>
<dbReference type="EnsemblProtists" id="PYU1_T006051">
    <property type="protein sequence ID" value="PYU1_T006051"/>
    <property type="gene ID" value="PYU1_G006039"/>
</dbReference>
<dbReference type="AlphaFoldDB" id="K3WM59"/>